<dbReference type="Proteomes" id="UP000009131">
    <property type="component" value="Unassembled WGS sequence"/>
</dbReference>
<organism evidence="1 2">
    <name type="scientific">Mixia osmundae (strain CBS 9802 / IAM 14324 / JCM 22182 / KY 12970)</name>
    <dbReference type="NCBI Taxonomy" id="764103"/>
    <lineage>
        <taxon>Eukaryota</taxon>
        <taxon>Fungi</taxon>
        <taxon>Dikarya</taxon>
        <taxon>Basidiomycota</taxon>
        <taxon>Pucciniomycotina</taxon>
        <taxon>Mixiomycetes</taxon>
        <taxon>Mixiales</taxon>
        <taxon>Mixiaceae</taxon>
        <taxon>Mixia</taxon>
    </lineage>
</organism>
<reference evidence="1 2" key="2">
    <citation type="journal article" date="2012" name="Open Biol.">
        <title>Characteristics of nucleosomes and linker DNA regions on the genome of the basidiomycete Mixia osmundae revealed by mono- and dinucleosome mapping.</title>
        <authorList>
            <person name="Nishida H."/>
            <person name="Kondo S."/>
            <person name="Matsumoto T."/>
            <person name="Suzuki Y."/>
            <person name="Yoshikawa H."/>
            <person name="Taylor T.D."/>
            <person name="Sugiyama J."/>
        </authorList>
    </citation>
    <scope>NUCLEOTIDE SEQUENCE [LARGE SCALE GENOMIC DNA]</scope>
    <source>
        <strain evidence="2">CBS 9802 / IAM 14324 / JCM 22182 / KY 12970</strain>
    </source>
</reference>
<dbReference type="AlphaFoldDB" id="G7E5Z6"/>
<evidence type="ECO:0000313" key="2">
    <source>
        <dbReference type="Proteomes" id="UP000009131"/>
    </source>
</evidence>
<dbReference type="InParanoid" id="G7E5Z6"/>
<keyword evidence="2" id="KW-1185">Reference proteome</keyword>
<name>G7E5Z6_MIXOS</name>
<proteinExistence type="predicted"/>
<reference evidence="1 2" key="1">
    <citation type="journal article" date="2011" name="J. Gen. Appl. Microbiol.">
        <title>Draft genome sequencing of the enigmatic basidiomycete Mixia osmundae.</title>
        <authorList>
            <person name="Nishida H."/>
            <person name="Nagatsuka Y."/>
            <person name="Sugiyama J."/>
        </authorList>
    </citation>
    <scope>NUCLEOTIDE SEQUENCE [LARGE SCALE GENOMIC DNA]</scope>
    <source>
        <strain evidence="2">CBS 9802 / IAM 14324 / JCM 22182 / KY 12970</strain>
    </source>
</reference>
<comment type="caution">
    <text evidence="1">The sequence shown here is derived from an EMBL/GenBank/DDBJ whole genome shotgun (WGS) entry which is preliminary data.</text>
</comment>
<gene>
    <name evidence="1" type="primary">Mo04939</name>
    <name evidence="1" type="ORF">E5Q_04939</name>
</gene>
<dbReference type="EMBL" id="BABT02000150">
    <property type="protein sequence ID" value="GAA98256.1"/>
    <property type="molecule type" value="Genomic_DNA"/>
</dbReference>
<protein>
    <submittedName>
        <fullName evidence="1">Uncharacterized protein</fullName>
    </submittedName>
</protein>
<evidence type="ECO:0000313" key="1">
    <source>
        <dbReference type="EMBL" id="GAA98256.1"/>
    </source>
</evidence>
<sequence>MRARTTLMLNQSKPVLLLLPSHRRGLPRQGSLYP</sequence>
<dbReference type="HOGENOM" id="CLU_3377271_0_0_1"/>
<accession>G7E5Z6</accession>